<accession>A0ABR1IEJ1</accession>
<comment type="caution">
    <text evidence="2">The sequence shown here is derived from an EMBL/GenBank/DDBJ whole genome shotgun (WGS) entry which is preliminary data.</text>
</comment>
<evidence type="ECO:0000313" key="2">
    <source>
        <dbReference type="EMBL" id="KAK7432056.1"/>
    </source>
</evidence>
<keyword evidence="1" id="KW-0175">Coiled coil</keyword>
<evidence type="ECO:0000256" key="1">
    <source>
        <dbReference type="SAM" id="Coils"/>
    </source>
</evidence>
<dbReference type="Proteomes" id="UP001498421">
    <property type="component" value="Unassembled WGS sequence"/>
</dbReference>
<gene>
    <name evidence="2" type="ORF">QQZ08_001346</name>
</gene>
<organism evidence="2 3">
    <name type="scientific">Neonectria magnoliae</name>
    <dbReference type="NCBI Taxonomy" id="2732573"/>
    <lineage>
        <taxon>Eukaryota</taxon>
        <taxon>Fungi</taxon>
        <taxon>Dikarya</taxon>
        <taxon>Ascomycota</taxon>
        <taxon>Pezizomycotina</taxon>
        <taxon>Sordariomycetes</taxon>
        <taxon>Hypocreomycetidae</taxon>
        <taxon>Hypocreales</taxon>
        <taxon>Nectriaceae</taxon>
        <taxon>Neonectria</taxon>
    </lineage>
</organism>
<feature type="coiled-coil region" evidence="1">
    <location>
        <begin position="1038"/>
        <end position="1087"/>
    </location>
</feature>
<dbReference type="EMBL" id="JAZAVK010000007">
    <property type="protein sequence ID" value="KAK7432056.1"/>
    <property type="molecule type" value="Genomic_DNA"/>
</dbReference>
<protein>
    <submittedName>
        <fullName evidence="2">Uncharacterized protein</fullName>
    </submittedName>
</protein>
<keyword evidence="3" id="KW-1185">Reference proteome</keyword>
<sequence length="1424" mass="156189">MDDIQYSSPNQKRFFEADSLAKSLKADPIQDDGLLKRARSSSVVEDRPAKTRRLSAESTLVEAENVASADEDSLKSLMLGGIEVRNLRLILVRADGEERSLASLPPDSKPLSTEGEKNTIGNAAGTSLAHIGDAKLLGVVPAKVYIFQNAEAISSLYQHPYTEIVRIVGTEKLSLGTLIPGLAGSDWDVIQLIDPKFGFVAGTKGKMIDRGMFFETDLVFSGALQPVSDFLRDFFNQKNPGIRFSAWLGHRRQYGSIQVPGCLVLRGSLRDINVNIFDILQFREIGVELLGSPQYNMHKRKTEWRFGFGFFGKLHIRVPGTAIPLQVDYQLRKMLSTWELLVRLRDDEWKGVFGVENLILSEVEMVAQLDGSNPKSSKLFFSVSAFMRLRQARMQISGSYSKDHYSLSVFIGNLTLRDVGEIFKELLKFELDVFHHDVNFEAMSLIISSDGLFLAGAVSINGHTSAHGSLQLSKDGINISGGVGDIKFDDWDLLIREASFDVFIASKMKGASARAATFSILGDVSYHGIDAKVTLFTEKDATLGWMWTVYGEVSGDLRTSRLVPALKGNEVLDMSLNRLAIIASSRDAPMGTIPGVPYSVLRGVQLCAGINTIKAVEALVGGSVEGMVIRAAYSEGVFMLNLILPAARTIRLSDTVWTGPIELGVQVGAGKAELVVSAVLNMLVDGQPDDKPLQLLLRLGVGPLQAGFGARMLTPWVNPCNIGKKVVISGGAIEMDIVYATFLASGPGSIAFAGGLAVGSKSASMGMKISQNPKEQLLKGHIEDVSVADLVELASKIAERELPPVSKDLLYFHTFDVYFSTGASIVGVSYPPGASVKGDMTVFGKRAKFECTLGKMIKIMATIEQFSLGPLTVRGATKPDPIVDIEFSSETQKILIDGAVDIWGASAALFLDARLLPETTFKFFVHLELDDLFLLELEAQLLGKINIHDYKTWAGADFAMKGLMQQKLIDHITTQLDQQIATAHNTFKSDLDKVKADLEMKEAVFKAECDKAAKDVEATRQKYLVKKQLVDGEFDRVHESTTAERKRWQAMVDEAERDFNRLVAQSKDKLEQTRSDATAAIQVAKQVVEIADREKDTLVRDAQARVQLEVDAFDRDFGKSIADIKASRQKASDLRSQIRSQKGILDSMRRKRDSYSKWSVDYWDNAGLVATTEGVVEGMEGTLGIYDDACREAESVLQSGKYLNSQLSVRVANTALEEVRQRTSSALNGAQQDLNTVNATQSRLIQEAINALSFAQTASRELQLFEGAKKGLADAELVGQALINASQKAVNDLSSCVEFIAFDLAQQALKFAEENTSELNLARHAVKVMEDAADLGVDLAKWVTDHAAKTFNIREVKFSGSVASLVNADEKSAPLTASIKGTVLGENIDWAIVWKPNFNLVNFIKELFKLLWAKIQQMAKEIFD</sequence>
<proteinExistence type="predicted"/>
<evidence type="ECO:0000313" key="3">
    <source>
        <dbReference type="Proteomes" id="UP001498421"/>
    </source>
</evidence>
<reference evidence="2 3" key="1">
    <citation type="journal article" date="2025" name="Microbiol. Resour. Announc.">
        <title>Draft genome sequences for Neonectria magnoliae and Neonectria punicea, canker pathogens of Liriodendron tulipifera and Acer saccharum in West Virginia.</title>
        <authorList>
            <person name="Petronek H.M."/>
            <person name="Kasson M.T."/>
            <person name="Metheny A.M."/>
            <person name="Stauder C.M."/>
            <person name="Lovett B."/>
            <person name="Lynch S.C."/>
            <person name="Garnas J.R."/>
            <person name="Kasson L.R."/>
            <person name="Stajich J.E."/>
        </authorList>
    </citation>
    <scope>NUCLEOTIDE SEQUENCE [LARGE SCALE GENOMIC DNA]</scope>
    <source>
        <strain evidence="2 3">NRRL 64651</strain>
    </source>
</reference>
<name>A0ABR1IEJ1_9HYPO</name>